<evidence type="ECO:0000256" key="4">
    <source>
        <dbReference type="ARBA" id="ARBA00023242"/>
    </source>
</evidence>
<feature type="transmembrane region" description="Helical" evidence="6">
    <location>
        <begin position="716"/>
        <end position="735"/>
    </location>
</feature>
<evidence type="ECO:0000313" key="8">
    <source>
        <dbReference type="EMBL" id="GAD94173.1"/>
    </source>
</evidence>
<feature type="region of interest" description="Disordered" evidence="5">
    <location>
        <begin position="1100"/>
        <end position="1136"/>
    </location>
</feature>
<dbReference type="AlphaFoldDB" id="V5FQA8"/>
<name>V5FQA8_BYSSN</name>
<dbReference type="Pfam" id="PF07690">
    <property type="entry name" value="MFS_1"/>
    <property type="match status" value="1"/>
</dbReference>
<comment type="caution">
    <text evidence="8">The sequence shown here is derived from an EMBL/GenBank/DDBJ whole genome shotgun (WGS) entry which is preliminary data.</text>
</comment>
<feature type="transmembrane region" description="Helical" evidence="6">
    <location>
        <begin position="652"/>
        <end position="676"/>
    </location>
</feature>
<reference evidence="9" key="1">
    <citation type="journal article" date="2014" name="Genome Announc.">
        <title>Draft genome sequence of the formaldehyde-resistant fungus Byssochlamys spectabilis No. 5 (anamorph Paecilomyces variotii No. 5) (NBRC109023).</title>
        <authorList>
            <person name="Oka T."/>
            <person name="Ekino K."/>
            <person name="Fukuda K."/>
            <person name="Nomura Y."/>
        </authorList>
    </citation>
    <scope>NUCLEOTIDE SEQUENCE [LARGE SCALE GENOMIC DNA]</scope>
    <source>
        <strain evidence="9">No. 5 / NBRC 109023</strain>
    </source>
</reference>
<feature type="transmembrane region" description="Helical" evidence="6">
    <location>
        <begin position="1180"/>
        <end position="1202"/>
    </location>
</feature>
<evidence type="ECO:0000256" key="2">
    <source>
        <dbReference type="ARBA" id="ARBA00023015"/>
    </source>
</evidence>
<dbReference type="EMBL" id="BAUL01000080">
    <property type="protein sequence ID" value="GAD94173.1"/>
    <property type="molecule type" value="Genomic_DNA"/>
</dbReference>
<evidence type="ECO:0000259" key="7">
    <source>
        <dbReference type="SMART" id="SM00906"/>
    </source>
</evidence>
<accession>V5FQA8</accession>
<evidence type="ECO:0000256" key="1">
    <source>
        <dbReference type="ARBA" id="ARBA00004141"/>
    </source>
</evidence>
<gene>
    <name evidence="8" type="ORF">PVAR5_2795</name>
</gene>
<feature type="transmembrane region" description="Helical" evidence="6">
    <location>
        <begin position="1030"/>
        <end position="1051"/>
    </location>
</feature>
<dbReference type="InParanoid" id="V5FQA8"/>
<feature type="domain" description="Xylanolytic transcriptional activator regulatory" evidence="7">
    <location>
        <begin position="178"/>
        <end position="249"/>
    </location>
</feature>
<keyword evidence="4" id="KW-0539">Nucleus</keyword>
<evidence type="ECO:0000256" key="3">
    <source>
        <dbReference type="ARBA" id="ARBA00023163"/>
    </source>
</evidence>
<feature type="transmembrane region" description="Helical" evidence="6">
    <location>
        <begin position="863"/>
        <end position="882"/>
    </location>
</feature>
<sequence length="1211" mass="132817">MTEAFGERPACSNCQRRGRHCIYRDEEAQNVVAADIVGTRSSRTPGTDDSSQPSDVQAEESNHDLVYGSEGTLNTTCRVSELINMFFERLFSLPSYSFLHPATVKRRCQQGVLNEPLKFTICAITTLYVRGRSPSSDGWANKGQKLLLQNLSWPSVLHLQALLLLVRYRAGAGDFSSAFLLAGLAARSAVGLRLNYERSDLGPIAQEVRRRTFWSLYLLDDIFSVGLKDFELCQADIIHLQLPSEDIEFIRERYVSTGPLEFNENERAESIGFRGLFVRITSIRRAIMRLNRKIHSGSFDPSTLAMSVEIFSKKLRTVEAHLKSLDMSTLLNIPDDRWDPSVVMSRLSLQQCYCDLYRIFLTGYPEAASQSAIEQVPLQEREYMQNKCLHHAHTISQLFLDFAGRRDETQVLDYDAAVCAYHSLRLMLFGVSTRPGYSNTERQAVIERTEACVNIITRLFHFLEPVKPMIVDIERLLHYTTTSTLAICSTHTIVQAPKAVKVAKEASARQRLSIHSLLHQADFVDDSSQAADSATYDTNPISYKTNRADNIAGSATRRSYLSIPAHSTTYKAPPSLIYNAWMGFPSMEDPAEQHRFGGVWTNKLHKSSHAGQFIFVSSGASFADFCRRYDLVWEMSPRPALFTATRLQTATYLLAVCLFSIAFLVFINASISFVVTDLIGRHHGVGDAVGTLGFADELLALVACPAWGMLSDRIGVRWVCTTGYAIVALSLFLFVQAKNVYPQLLLGRLLFSIGGAAVATMVTATLPSVTGGSATWSTGRQSTGPGCRTSMSSELTITPVRYVRSTSRDGEVRIEGRPSSSRLAGFVGMFTGCGALVALMLFLPLPARFEKMGLSPPEAIQRSYYVVGSIALLVSLVCFIGLRNLHGDEGKGWRSLGWTCGPHPEDGVPEPERSSPVHIQSLSYLTQLRSAFVLGFRHTNITLGYLGGFVARASSVGISLFIPLFVNHYYREFGLCREDPSTLSEPDMGTIKRSCPKAYILASILTGVSQLIALICAPAFGFLSEKSRNYNLPLLLAACSGVIGYVTFALLPSPRYDGPDGNLAVFLVMALIGISQIGAIVCSLGVLSNGVLHIDSREAFQDQSGPEAERAGNGTASGSDRIPNEEEPLLSKPPRPQFQDLQHLKGSIAGMYSLYGGAGILILTKMGGLLFDVVSPGAPFYILAAFNAILLVAGIICGLVTIRSSGLKSQA</sequence>
<protein>
    <recommendedName>
        <fullName evidence="7">Xylanolytic transcriptional activator regulatory domain-containing protein</fullName>
    </recommendedName>
</protein>
<evidence type="ECO:0000256" key="6">
    <source>
        <dbReference type="SAM" id="Phobius"/>
    </source>
</evidence>
<keyword evidence="6" id="KW-0472">Membrane</keyword>
<feature type="transmembrane region" description="Helical" evidence="6">
    <location>
        <begin position="998"/>
        <end position="1023"/>
    </location>
</feature>
<dbReference type="GO" id="GO:0006351">
    <property type="term" value="P:DNA-templated transcription"/>
    <property type="evidence" value="ECO:0007669"/>
    <property type="project" value="InterPro"/>
</dbReference>
<dbReference type="CDD" id="cd00067">
    <property type="entry name" value="GAL4"/>
    <property type="match status" value="1"/>
</dbReference>
<dbReference type="GO" id="GO:0016020">
    <property type="term" value="C:membrane"/>
    <property type="evidence" value="ECO:0007669"/>
    <property type="project" value="UniProtKB-SubCell"/>
</dbReference>
<keyword evidence="9" id="KW-1185">Reference proteome</keyword>
<feature type="transmembrane region" description="Helical" evidence="6">
    <location>
        <begin position="1152"/>
        <end position="1174"/>
    </location>
</feature>
<dbReference type="OrthoDB" id="18110at2759"/>
<dbReference type="InterPro" id="IPR036259">
    <property type="entry name" value="MFS_trans_sf"/>
</dbReference>
<dbReference type="SMART" id="SM00906">
    <property type="entry name" value="Fungal_trans"/>
    <property type="match status" value="1"/>
</dbReference>
<dbReference type="eggNOG" id="ENOG502RXU0">
    <property type="taxonomic scope" value="Eukaryota"/>
</dbReference>
<comment type="subcellular location">
    <subcellularLocation>
        <location evidence="1">Membrane</location>
        <topology evidence="1">Multi-pass membrane protein</topology>
    </subcellularLocation>
</comment>
<keyword evidence="3" id="KW-0804">Transcription</keyword>
<keyword evidence="6" id="KW-0812">Transmembrane</keyword>
<proteinExistence type="predicted"/>
<evidence type="ECO:0000313" key="9">
    <source>
        <dbReference type="Proteomes" id="UP000018001"/>
    </source>
</evidence>
<dbReference type="HOGENOM" id="CLU_269714_0_0_1"/>
<dbReference type="GO" id="GO:0000981">
    <property type="term" value="F:DNA-binding transcription factor activity, RNA polymerase II-specific"/>
    <property type="evidence" value="ECO:0007669"/>
    <property type="project" value="InterPro"/>
</dbReference>
<keyword evidence="2" id="KW-0805">Transcription regulation</keyword>
<keyword evidence="6" id="KW-1133">Transmembrane helix</keyword>
<feature type="transmembrane region" description="Helical" evidence="6">
    <location>
        <begin position="943"/>
        <end position="965"/>
    </location>
</feature>
<feature type="compositionally biased region" description="Polar residues" evidence="5">
    <location>
        <begin position="39"/>
        <end position="55"/>
    </location>
</feature>
<dbReference type="InterPro" id="IPR001138">
    <property type="entry name" value="Zn2Cys6_DnaBD"/>
</dbReference>
<dbReference type="InterPro" id="IPR011701">
    <property type="entry name" value="MFS"/>
</dbReference>
<dbReference type="PANTHER" id="PTHR23524:SF1">
    <property type="entry name" value="MRH DOMAIN-CONTAINING PROTEIN-RELATED"/>
    <property type="match status" value="1"/>
</dbReference>
<dbReference type="GO" id="GO:0022857">
    <property type="term" value="F:transmembrane transporter activity"/>
    <property type="evidence" value="ECO:0007669"/>
    <property type="project" value="InterPro"/>
</dbReference>
<feature type="transmembrane region" description="Helical" evidence="6">
    <location>
        <begin position="1063"/>
        <end position="1087"/>
    </location>
</feature>
<dbReference type="InterPro" id="IPR007219">
    <property type="entry name" value="XnlR_reg_dom"/>
</dbReference>
<dbReference type="GO" id="GO:0003677">
    <property type="term" value="F:DNA binding"/>
    <property type="evidence" value="ECO:0007669"/>
    <property type="project" value="InterPro"/>
</dbReference>
<dbReference type="SUPFAM" id="SSF103473">
    <property type="entry name" value="MFS general substrate transporter"/>
    <property type="match status" value="2"/>
</dbReference>
<dbReference type="GO" id="GO:0008270">
    <property type="term" value="F:zinc ion binding"/>
    <property type="evidence" value="ECO:0007669"/>
    <property type="project" value="InterPro"/>
</dbReference>
<dbReference type="Pfam" id="PF04082">
    <property type="entry name" value="Fungal_trans"/>
    <property type="match status" value="1"/>
</dbReference>
<dbReference type="PANTHER" id="PTHR23524">
    <property type="entry name" value="TRANSPORTER, PUTATIVE (AFU_ORTHOLOGUE AFUA_8G04850)-RELATED"/>
    <property type="match status" value="1"/>
</dbReference>
<organism evidence="8 9">
    <name type="scientific">Byssochlamys spectabilis (strain No. 5 / NBRC 109023)</name>
    <name type="common">Paecilomyces variotii</name>
    <dbReference type="NCBI Taxonomy" id="1356009"/>
    <lineage>
        <taxon>Eukaryota</taxon>
        <taxon>Fungi</taxon>
        <taxon>Dikarya</taxon>
        <taxon>Ascomycota</taxon>
        <taxon>Pezizomycotina</taxon>
        <taxon>Eurotiomycetes</taxon>
        <taxon>Eurotiomycetidae</taxon>
        <taxon>Eurotiales</taxon>
        <taxon>Thermoascaceae</taxon>
        <taxon>Paecilomyces</taxon>
    </lineage>
</organism>
<feature type="region of interest" description="Disordered" evidence="5">
    <location>
        <begin position="36"/>
        <end position="60"/>
    </location>
</feature>
<dbReference type="Proteomes" id="UP000018001">
    <property type="component" value="Unassembled WGS sequence"/>
</dbReference>
<dbReference type="CDD" id="cd12148">
    <property type="entry name" value="fungal_TF_MHR"/>
    <property type="match status" value="1"/>
</dbReference>
<evidence type="ECO:0000256" key="5">
    <source>
        <dbReference type="SAM" id="MobiDB-lite"/>
    </source>
</evidence>
<feature type="transmembrane region" description="Helical" evidence="6">
    <location>
        <begin position="823"/>
        <end position="843"/>
    </location>
</feature>
<dbReference type="Gene3D" id="1.20.1250.20">
    <property type="entry name" value="MFS general substrate transporter like domains"/>
    <property type="match status" value="1"/>
</dbReference>